<organism evidence="1 2">
    <name type="scientific">Oryzomonas rubra</name>
    <dbReference type="NCBI Taxonomy" id="2509454"/>
    <lineage>
        <taxon>Bacteria</taxon>
        <taxon>Pseudomonadati</taxon>
        <taxon>Thermodesulfobacteriota</taxon>
        <taxon>Desulfuromonadia</taxon>
        <taxon>Geobacterales</taxon>
        <taxon>Geobacteraceae</taxon>
        <taxon>Oryzomonas</taxon>
    </lineage>
</organism>
<dbReference type="Proteomes" id="UP000324298">
    <property type="component" value="Unassembled WGS sequence"/>
</dbReference>
<dbReference type="AlphaFoldDB" id="A0A5A9XBM3"/>
<evidence type="ECO:0000313" key="2">
    <source>
        <dbReference type="Proteomes" id="UP000324298"/>
    </source>
</evidence>
<protein>
    <submittedName>
        <fullName evidence="1">Uncharacterized protein</fullName>
    </submittedName>
</protein>
<accession>A0A5A9XBM3</accession>
<dbReference type="RefSeq" id="WP_149308475.1">
    <property type="nucleotide sequence ID" value="NZ_SRSD01000008.1"/>
</dbReference>
<dbReference type="EMBL" id="SRSD01000008">
    <property type="protein sequence ID" value="KAA0889845.1"/>
    <property type="molecule type" value="Genomic_DNA"/>
</dbReference>
<evidence type="ECO:0000313" key="1">
    <source>
        <dbReference type="EMBL" id="KAA0889845.1"/>
    </source>
</evidence>
<sequence length="125" mass="14480">MVRYVVVSLLLGWDVVSYLQQKPEAAQEMMDRIIRELGKISKKSCRPEIIVVFGKLYNDDEDISKISFKQSRTVGWNHYYIMGGASPDISQAVDRKVGDIVKQAIQELLNNMFLFKFEPLRKQTH</sequence>
<proteinExistence type="predicted"/>
<comment type="caution">
    <text evidence="1">The sequence shown here is derived from an EMBL/GenBank/DDBJ whole genome shotgun (WGS) entry which is preliminary data.</text>
</comment>
<name>A0A5A9XBM3_9BACT</name>
<gene>
    <name evidence="1" type="ORF">ET418_13825</name>
</gene>
<keyword evidence="2" id="KW-1185">Reference proteome</keyword>
<reference evidence="1 2" key="1">
    <citation type="submission" date="2019-04" db="EMBL/GenBank/DDBJ databases">
        <title>Geobacter ruber sp. nov., ferric-reducing bacteria isolated from paddy soil.</title>
        <authorList>
            <person name="Xu Z."/>
            <person name="Masuda Y."/>
            <person name="Itoh H."/>
            <person name="Senoo K."/>
        </authorList>
    </citation>
    <scope>NUCLEOTIDE SEQUENCE [LARGE SCALE GENOMIC DNA]</scope>
    <source>
        <strain evidence="1 2">Red88</strain>
    </source>
</reference>